<evidence type="ECO:0000256" key="2">
    <source>
        <dbReference type="SAM" id="Phobius"/>
    </source>
</evidence>
<feature type="region of interest" description="Disordered" evidence="1">
    <location>
        <begin position="1"/>
        <end position="27"/>
    </location>
</feature>
<name>A0A430HQJ8_9BURK</name>
<reference evidence="3 4" key="1">
    <citation type="submission" date="2018-12" db="EMBL/GenBank/DDBJ databases">
        <authorList>
            <person name="Yang E."/>
        </authorList>
    </citation>
    <scope>NUCLEOTIDE SEQUENCE [LARGE SCALE GENOMIC DNA]</scope>
    <source>
        <strain evidence="3 4">SOD</strain>
    </source>
</reference>
<keyword evidence="2" id="KW-0472">Membrane</keyword>
<comment type="caution">
    <text evidence="3">The sequence shown here is derived from an EMBL/GenBank/DDBJ whole genome shotgun (WGS) entry which is preliminary data.</text>
</comment>
<proteinExistence type="predicted"/>
<keyword evidence="4" id="KW-1185">Reference proteome</keyword>
<dbReference type="EMBL" id="RXLQ01000003">
    <property type="protein sequence ID" value="RSZ59801.1"/>
    <property type="molecule type" value="Genomic_DNA"/>
</dbReference>
<keyword evidence="2" id="KW-0812">Transmembrane</keyword>
<dbReference type="Proteomes" id="UP000278085">
    <property type="component" value="Unassembled WGS sequence"/>
</dbReference>
<accession>A0A430HQJ8</accession>
<evidence type="ECO:0000256" key="1">
    <source>
        <dbReference type="SAM" id="MobiDB-lite"/>
    </source>
</evidence>
<organism evidence="3 4">
    <name type="scientific">Massilia atriviolacea</name>
    <dbReference type="NCBI Taxonomy" id="2495579"/>
    <lineage>
        <taxon>Bacteria</taxon>
        <taxon>Pseudomonadati</taxon>
        <taxon>Pseudomonadota</taxon>
        <taxon>Betaproteobacteria</taxon>
        <taxon>Burkholderiales</taxon>
        <taxon>Oxalobacteraceae</taxon>
        <taxon>Telluria group</taxon>
        <taxon>Massilia</taxon>
    </lineage>
</organism>
<feature type="transmembrane region" description="Helical" evidence="2">
    <location>
        <begin position="54"/>
        <end position="76"/>
    </location>
</feature>
<feature type="compositionally biased region" description="Low complexity" evidence="1">
    <location>
        <begin position="168"/>
        <end position="181"/>
    </location>
</feature>
<evidence type="ECO:0000313" key="4">
    <source>
        <dbReference type="Proteomes" id="UP000278085"/>
    </source>
</evidence>
<dbReference type="OrthoDB" id="10009998at2"/>
<gene>
    <name evidence="3" type="ORF">EJB06_06280</name>
</gene>
<dbReference type="AlphaFoldDB" id="A0A430HQJ8"/>
<sequence>MSITAHTSRPGIKPNLRQGTRRSSDVEQQAYAAVGRRFAEGGSAKIRQVRAARLVFAVVAGIAVLMLVTLVALLTYENINSPHARKVAASARADQQGKGIALATSTAGKPVVIIDEKEEPPKRPIPAPQPVPPLVMLAPAELQAPAPAAPARLATAARKPAKPRDAAKAAAAGKLALAKAGKAARKGARKDAPPSPAKRRASLGAAGPNGGALDTLLSYASIQRRHLAEP</sequence>
<evidence type="ECO:0000313" key="3">
    <source>
        <dbReference type="EMBL" id="RSZ59801.1"/>
    </source>
</evidence>
<feature type="compositionally biased region" description="Low complexity" evidence="1">
    <location>
        <begin position="149"/>
        <end position="158"/>
    </location>
</feature>
<protein>
    <submittedName>
        <fullName evidence="3">Uncharacterized protein</fullName>
    </submittedName>
</protein>
<feature type="region of interest" description="Disordered" evidence="1">
    <location>
        <begin position="149"/>
        <end position="211"/>
    </location>
</feature>
<keyword evidence="2" id="KW-1133">Transmembrane helix</keyword>
<dbReference type="RefSeq" id="WP_126073163.1">
    <property type="nucleotide sequence ID" value="NZ_CP051166.1"/>
</dbReference>